<accession>A0A088D9P9</accession>
<evidence type="ECO:0000313" key="4">
    <source>
        <dbReference type="EMBL" id="AIL48750.1"/>
    </source>
</evidence>
<evidence type="ECO:0000256" key="2">
    <source>
        <dbReference type="ARBA" id="ARBA00022525"/>
    </source>
</evidence>
<dbReference type="PRINTS" id="PR00286">
    <property type="entry name" value="CHARYBDTOXIN"/>
</dbReference>
<dbReference type="GO" id="GO:0034220">
    <property type="term" value="P:monoatomic ion transmembrane transport"/>
    <property type="evidence" value="ECO:0007669"/>
    <property type="project" value="UniProtKB-KW"/>
</dbReference>
<name>A0A088D9P9_MESEU</name>
<evidence type="ECO:0000256" key="1">
    <source>
        <dbReference type="ARBA" id="ARBA00004613"/>
    </source>
</evidence>
<evidence type="ECO:0000256" key="3">
    <source>
        <dbReference type="SAM" id="SignalP"/>
    </source>
</evidence>
<dbReference type="Pfam" id="PF00451">
    <property type="entry name" value="Toxin_2"/>
    <property type="match status" value="1"/>
</dbReference>
<keyword evidence="3" id="KW-0732">Signal</keyword>
<keyword evidence="2" id="KW-0964">Secreted</keyword>
<dbReference type="Gene3D" id="3.30.30.10">
    <property type="entry name" value="Knottin, scorpion toxin-like"/>
    <property type="match status" value="1"/>
</dbReference>
<dbReference type="AlphaFoldDB" id="A0A088D9P9"/>
<reference evidence="4" key="1">
    <citation type="submission" date="2013-09" db="EMBL/GenBank/DDBJ databases">
        <title>Variability of potassium channel blockers in Mesobuthus eupeus.</title>
        <authorList>
            <person name="Kuzmenkov A.I."/>
            <person name="Vassilevski A.A."/>
            <person name="Grishin E.V."/>
        </authorList>
    </citation>
    <scope>NUCLEOTIDE SEQUENCE</scope>
</reference>
<dbReference type="SUPFAM" id="SSF57095">
    <property type="entry name" value="Scorpion toxin-like"/>
    <property type="match status" value="1"/>
</dbReference>
<proteinExistence type="evidence at transcript level"/>
<comment type="subcellular location">
    <subcellularLocation>
        <location evidence="1">Secreted</location>
    </subcellularLocation>
</comment>
<keyword evidence="4" id="KW-0406">Ion transport</keyword>
<dbReference type="GO" id="GO:0008200">
    <property type="term" value="F:ion channel inhibitor activity"/>
    <property type="evidence" value="ECO:0007669"/>
    <property type="project" value="InterPro"/>
</dbReference>
<organism evidence="4">
    <name type="scientific">Mesobuthus eupeus</name>
    <name type="common">Lesser Asian scorpion</name>
    <name type="synonym">Buthus eupeus</name>
    <dbReference type="NCBI Taxonomy" id="34648"/>
    <lineage>
        <taxon>Eukaryota</taxon>
        <taxon>Metazoa</taxon>
        <taxon>Ecdysozoa</taxon>
        <taxon>Arthropoda</taxon>
        <taxon>Chelicerata</taxon>
        <taxon>Arachnida</taxon>
        <taxon>Scorpiones</taxon>
        <taxon>Buthida</taxon>
        <taxon>Buthoidea</taxon>
        <taxon>Buthidae</taxon>
        <taxon>Mesobuthus</taxon>
    </lineage>
</organism>
<feature type="chain" id="PRO_5001836553" evidence="3">
    <location>
        <begin position="23"/>
        <end position="59"/>
    </location>
</feature>
<dbReference type="InterPro" id="IPR001947">
    <property type="entry name" value="Scorpion_toxinS_K_inh"/>
</dbReference>
<dbReference type="InterPro" id="IPR036574">
    <property type="entry name" value="Scorpion_toxin-like_sf"/>
</dbReference>
<dbReference type="EMBL" id="KF612492">
    <property type="protein sequence ID" value="AIL48750.1"/>
    <property type="molecule type" value="mRNA"/>
</dbReference>
<protein>
    <submittedName>
        <fullName evidence="4">Potassium channel blocker pMeKTx10-2a</fullName>
    </submittedName>
</protein>
<keyword evidence="4" id="KW-0407">Ion channel</keyword>
<keyword evidence="4" id="KW-0813">Transport</keyword>
<dbReference type="PROSITE" id="PS01138">
    <property type="entry name" value="SCORP_SHORT_TOXIN"/>
    <property type="match status" value="1"/>
</dbReference>
<feature type="signal peptide" evidence="3">
    <location>
        <begin position="1"/>
        <end position="22"/>
    </location>
</feature>
<dbReference type="GO" id="GO:0005576">
    <property type="term" value="C:extracellular region"/>
    <property type="evidence" value="ECO:0007669"/>
    <property type="project" value="UniProtKB-SubCell"/>
</dbReference>
<sequence>MKILSIVLIALIICSISICTEAFGLIDVKCSASRECWIACKKVTGSGQGKCQNNQCRCY</sequence>